<feature type="region of interest" description="Disordered" evidence="3">
    <location>
        <begin position="38"/>
        <end position="77"/>
    </location>
</feature>
<dbReference type="Proteomes" id="UP001634394">
    <property type="component" value="Unassembled WGS sequence"/>
</dbReference>
<dbReference type="InterPro" id="IPR001452">
    <property type="entry name" value="SH3_domain"/>
</dbReference>
<evidence type="ECO:0000256" key="4">
    <source>
        <dbReference type="SAM" id="Phobius"/>
    </source>
</evidence>
<gene>
    <name evidence="6" type="ORF">ACJMK2_003276</name>
</gene>
<reference evidence="6 7" key="1">
    <citation type="submission" date="2024-11" db="EMBL/GenBank/DDBJ databases">
        <title>Chromosome-level genome assembly of the freshwater bivalve Anodonta woodiana.</title>
        <authorList>
            <person name="Chen X."/>
        </authorList>
    </citation>
    <scope>NUCLEOTIDE SEQUENCE [LARGE SCALE GENOMIC DNA]</scope>
    <source>
        <strain evidence="6">MN2024</strain>
        <tissue evidence="6">Gills</tissue>
    </source>
</reference>
<organism evidence="6 7">
    <name type="scientific">Sinanodonta woodiana</name>
    <name type="common">Chinese pond mussel</name>
    <name type="synonym">Anodonta woodiana</name>
    <dbReference type="NCBI Taxonomy" id="1069815"/>
    <lineage>
        <taxon>Eukaryota</taxon>
        <taxon>Metazoa</taxon>
        <taxon>Spiralia</taxon>
        <taxon>Lophotrochozoa</taxon>
        <taxon>Mollusca</taxon>
        <taxon>Bivalvia</taxon>
        <taxon>Autobranchia</taxon>
        <taxon>Heteroconchia</taxon>
        <taxon>Palaeoheterodonta</taxon>
        <taxon>Unionida</taxon>
        <taxon>Unionoidea</taxon>
        <taxon>Unionidae</taxon>
        <taxon>Unioninae</taxon>
        <taxon>Sinanodonta</taxon>
    </lineage>
</organism>
<evidence type="ECO:0000256" key="2">
    <source>
        <dbReference type="PROSITE-ProRule" id="PRU00192"/>
    </source>
</evidence>
<feature type="transmembrane region" description="Helical" evidence="4">
    <location>
        <begin position="234"/>
        <end position="255"/>
    </location>
</feature>
<dbReference type="PROSITE" id="PS50002">
    <property type="entry name" value="SH3"/>
    <property type="match status" value="1"/>
</dbReference>
<keyword evidence="1 2" id="KW-0728">SH3 domain</keyword>
<dbReference type="Pfam" id="PF00018">
    <property type="entry name" value="SH3_1"/>
    <property type="match status" value="1"/>
</dbReference>
<dbReference type="SMART" id="SM00326">
    <property type="entry name" value="SH3"/>
    <property type="match status" value="1"/>
</dbReference>
<dbReference type="InterPro" id="IPR039801">
    <property type="entry name" value="EPS8-like"/>
</dbReference>
<evidence type="ECO:0000256" key="1">
    <source>
        <dbReference type="ARBA" id="ARBA00022443"/>
    </source>
</evidence>
<dbReference type="InterPro" id="IPR036028">
    <property type="entry name" value="SH3-like_dom_sf"/>
</dbReference>
<protein>
    <recommendedName>
        <fullName evidence="5">SH3 domain-containing protein</fullName>
    </recommendedName>
</protein>
<dbReference type="EMBL" id="JBJQND010000001">
    <property type="protein sequence ID" value="KAL3891011.1"/>
    <property type="molecule type" value="Genomic_DNA"/>
</dbReference>
<dbReference type="AlphaFoldDB" id="A0ABD3XZF3"/>
<keyword evidence="7" id="KW-1185">Reference proteome</keyword>
<evidence type="ECO:0000313" key="7">
    <source>
        <dbReference type="Proteomes" id="UP001634394"/>
    </source>
</evidence>
<dbReference type="SUPFAM" id="SSF50044">
    <property type="entry name" value="SH3-domain"/>
    <property type="match status" value="1"/>
</dbReference>
<keyword evidence="4" id="KW-0812">Transmembrane</keyword>
<dbReference type="PANTHER" id="PTHR12287">
    <property type="entry name" value="EPIDERMAL GROWTH FACTOR RECEPTOR KINASE SUBSTRATE EPS8-RELATED PROTEIN"/>
    <property type="match status" value="1"/>
</dbReference>
<sequence>MKMTLEKEGSLQVNIGQLSAGNGTLPFGGIPEDAVCYEHGKLGTPTDSDNEEKQPLVSEDDISSQTDPASHEDGRHESDHCMYDTNIFHEQKMRPDPNAHLLEHREGFLERSAIIGPLNILACAPTPPTTAGGPDVCKRMTTLQKGQNIAYFSELQKMNVTICQAVFNRTGKSGKELNLDKGDILQVLDSRGDWWKLKNHKGEVGHAPYVMLQVIYGPGINQKPKRYFSRRKHIIVIIISVAIIVFIVVIGVMQIKRPPFV</sequence>
<evidence type="ECO:0000313" key="6">
    <source>
        <dbReference type="EMBL" id="KAL3891011.1"/>
    </source>
</evidence>
<evidence type="ECO:0000259" key="5">
    <source>
        <dbReference type="PROSITE" id="PS50002"/>
    </source>
</evidence>
<comment type="caution">
    <text evidence="6">The sequence shown here is derived from an EMBL/GenBank/DDBJ whole genome shotgun (WGS) entry which is preliminary data.</text>
</comment>
<name>A0ABD3XZF3_SINWO</name>
<feature type="domain" description="SH3" evidence="5">
    <location>
        <begin position="158"/>
        <end position="217"/>
    </location>
</feature>
<dbReference type="Gene3D" id="2.30.30.40">
    <property type="entry name" value="SH3 Domains"/>
    <property type="match status" value="1"/>
</dbReference>
<keyword evidence="4" id="KW-0472">Membrane</keyword>
<evidence type="ECO:0000256" key="3">
    <source>
        <dbReference type="SAM" id="MobiDB-lite"/>
    </source>
</evidence>
<proteinExistence type="predicted"/>
<dbReference type="PANTHER" id="PTHR12287:SF23">
    <property type="entry name" value="AROUSER, ISOFORM A-RELATED"/>
    <property type="match status" value="1"/>
</dbReference>
<accession>A0ABD3XZF3</accession>
<keyword evidence="4" id="KW-1133">Transmembrane helix</keyword>